<sequence>LVQDAGLGGGGGRGHKWVVRTGMGGVTSSEAGLSFYPCPVASARTQGAGLEERVGLYIPPLCSNKHPLSQERYRGSALGSALSQERYRGSALSQERYRGSALSQERGSALSQERYRGSALSQERYRGSALSQERYRGSALSQERYRGSALSQERYRGSALSQERYRESKKIPHFSHGSN</sequence>
<evidence type="ECO:0000313" key="2">
    <source>
        <dbReference type="Ensembl" id="ENSACAP00000039725.1"/>
    </source>
</evidence>
<evidence type="ECO:0000313" key="3">
    <source>
        <dbReference type="Proteomes" id="UP000001646"/>
    </source>
</evidence>
<reference evidence="2" key="2">
    <citation type="submission" date="2025-08" db="UniProtKB">
        <authorList>
            <consortium name="Ensembl"/>
        </authorList>
    </citation>
    <scope>IDENTIFICATION</scope>
</reference>
<dbReference type="Ensembl" id="ENSACAT00000051130.1">
    <property type="protein sequence ID" value="ENSACAP00000039725.1"/>
    <property type="gene ID" value="ENSACAG00000036760.1"/>
</dbReference>
<keyword evidence="3" id="KW-1185">Reference proteome</keyword>
<proteinExistence type="predicted"/>
<dbReference type="InParanoid" id="A0A803TWY5"/>
<dbReference type="AlphaFoldDB" id="A0A803TWY5"/>
<organism evidence="2 3">
    <name type="scientific">Anolis carolinensis</name>
    <name type="common">Green anole</name>
    <name type="synonym">American chameleon</name>
    <dbReference type="NCBI Taxonomy" id="28377"/>
    <lineage>
        <taxon>Eukaryota</taxon>
        <taxon>Metazoa</taxon>
        <taxon>Chordata</taxon>
        <taxon>Craniata</taxon>
        <taxon>Vertebrata</taxon>
        <taxon>Euteleostomi</taxon>
        <taxon>Lepidosauria</taxon>
        <taxon>Squamata</taxon>
        <taxon>Bifurcata</taxon>
        <taxon>Unidentata</taxon>
        <taxon>Episquamata</taxon>
        <taxon>Toxicofera</taxon>
        <taxon>Iguania</taxon>
        <taxon>Dactyloidae</taxon>
        <taxon>Anolis</taxon>
    </lineage>
</organism>
<feature type="region of interest" description="Disordered" evidence="1">
    <location>
        <begin position="79"/>
        <end position="179"/>
    </location>
</feature>
<accession>A0A803TWY5</accession>
<dbReference type="GeneTree" id="ENSGT01150000289025"/>
<evidence type="ECO:0000256" key="1">
    <source>
        <dbReference type="SAM" id="MobiDB-lite"/>
    </source>
</evidence>
<name>A0A803TWY5_ANOCA</name>
<feature type="compositionally biased region" description="Polar residues" evidence="1">
    <location>
        <begin position="101"/>
        <end position="111"/>
    </location>
</feature>
<reference evidence="2" key="1">
    <citation type="submission" date="2009-12" db="EMBL/GenBank/DDBJ databases">
        <title>The Genome Sequence of Anolis carolinensis (Green Anole Lizard).</title>
        <authorList>
            <consortium name="The Genome Sequencing Platform"/>
            <person name="Di Palma F."/>
            <person name="Alfoldi J."/>
            <person name="Heiman D."/>
            <person name="Young S."/>
            <person name="Grabherr M."/>
            <person name="Johnson J."/>
            <person name="Lander E.S."/>
            <person name="Lindblad-Toh K."/>
        </authorList>
    </citation>
    <scope>NUCLEOTIDE SEQUENCE [LARGE SCALE GENOMIC DNA]</scope>
    <source>
        <strain evidence="2">JBL SC #1</strain>
    </source>
</reference>
<reference evidence="2" key="3">
    <citation type="submission" date="2025-09" db="UniProtKB">
        <authorList>
            <consortium name="Ensembl"/>
        </authorList>
    </citation>
    <scope>IDENTIFICATION</scope>
</reference>
<dbReference type="Proteomes" id="UP000001646">
    <property type="component" value="Unplaced"/>
</dbReference>
<protein>
    <submittedName>
        <fullName evidence="2">Uncharacterized protein</fullName>
    </submittedName>
</protein>